<dbReference type="EC" id="3.2.1.52" evidence="3"/>
<dbReference type="InterPro" id="IPR025705">
    <property type="entry name" value="Beta_hexosaminidase_sua/sub"/>
</dbReference>
<accession>A0A5C4Y9Q3</accession>
<dbReference type="PANTHER" id="PTHR22600:SF57">
    <property type="entry name" value="BETA-N-ACETYLHEXOSAMINIDASE"/>
    <property type="match status" value="1"/>
</dbReference>
<evidence type="ECO:0000256" key="3">
    <source>
        <dbReference type="ARBA" id="ARBA00012663"/>
    </source>
</evidence>
<dbReference type="AlphaFoldDB" id="A0A5C4Y9Q3"/>
<comment type="similarity">
    <text evidence="2">Belongs to the glycosyl hydrolase 20 family.</text>
</comment>
<dbReference type="GO" id="GO:0005975">
    <property type="term" value="P:carbohydrate metabolic process"/>
    <property type="evidence" value="ECO:0007669"/>
    <property type="project" value="InterPro"/>
</dbReference>
<evidence type="ECO:0000256" key="1">
    <source>
        <dbReference type="ARBA" id="ARBA00001231"/>
    </source>
</evidence>
<comment type="caution">
    <text evidence="11">The sequence shown here is derived from an EMBL/GenBank/DDBJ whole genome shotgun (WGS) entry which is preliminary data.</text>
</comment>
<dbReference type="OrthoDB" id="73164at2"/>
<evidence type="ECO:0000256" key="6">
    <source>
        <dbReference type="PIRSR" id="PIRSR625705-1"/>
    </source>
</evidence>
<evidence type="ECO:0000256" key="2">
    <source>
        <dbReference type="ARBA" id="ARBA00006285"/>
    </source>
</evidence>
<evidence type="ECO:0000313" key="12">
    <source>
        <dbReference type="Proteomes" id="UP000313988"/>
    </source>
</evidence>
<evidence type="ECO:0000313" key="11">
    <source>
        <dbReference type="EMBL" id="TNM71830.1"/>
    </source>
</evidence>
<keyword evidence="7" id="KW-0732">Signal</keyword>
<evidence type="ECO:0000313" key="13">
    <source>
        <dbReference type="Proteomes" id="UP000629870"/>
    </source>
</evidence>
<feature type="domain" description="Glycoside hydrolase family 20 catalytic" evidence="8">
    <location>
        <begin position="225"/>
        <end position="385"/>
    </location>
</feature>
<dbReference type="EMBL" id="JACHEW010000009">
    <property type="protein sequence ID" value="MBB6016897.1"/>
    <property type="molecule type" value="Genomic_DNA"/>
</dbReference>
<dbReference type="Gene3D" id="3.20.20.80">
    <property type="entry name" value="Glycosidases"/>
    <property type="match status" value="1"/>
</dbReference>
<evidence type="ECO:0000259" key="9">
    <source>
        <dbReference type="Pfam" id="PF02838"/>
    </source>
</evidence>
<dbReference type="Pfam" id="PF00728">
    <property type="entry name" value="Glyco_hydro_20"/>
    <property type="match status" value="1"/>
</dbReference>
<proteinExistence type="inferred from homology"/>
<dbReference type="RefSeq" id="WP_139401447.1">
    <property type="nucleotide sequence ID" value="NZ_JACHEW010000009.1"/>
</dbReference>
<reference evidence="11 12" key="1">
    <citation type="submission" date="2019-06" db="EMBL/GenBank/DDBJ databases">
        <title>Genome sequence of Deinococcus radiopugnans ATCC 19172.</title>
        <authorList>
            <person name="Maclea K.S."/>
            <person name="Maynard C.R."/>
        </authorList>
    </citation>
    <scope>NUCLEOTIDE SEQUENCE [LARGE SCALE GENOMIC DNA]</scope>
    <source>
        <strain evidence="11 12">ATCC 19172</strain>
    </source>
</reference>
<dbReference type="InterPro" id="IPR015882">
    <property type="entry name" value="HEX_bac_N"/>
</dbReference>
<protein>
    <recommendedName>
        <fullName evidence="3">beta-N-acetylhexosaminidase</fullName>
        <ecNumber evidence="3">3.2.1.52</ecNumber>
    </recommendedName>
</protein>
<keyword evidence="5" id="KW-0326">Glycosidase</keyword>
<gene>
    <name evidence="11" type="ORF">FHR04_05485</name>
    <name evidence="10" type="ORF">HNQ04_002152</name>
</gene>
<dbReference type="SUPFAM" id="SSF55545">
    <property type="entry name" value="beta-N-acetylhexosaminidase-like domain"/>
    <property type="match status" value="1"/>
</dbReference>
<feature type="domain" description="Beta-hexosaminidase bacterial type N-terminal" evidence="9">
    <location>
        <begin position="38"/>
        <end position="168"/>
    </location>
</feature>
<dbReference type="SUPFAM" id="SSF51445">
    <property type="entry name" value="(Trans)glycosidases"/>
    <property type="match status" value="1"/>
</dbReference>
<dbReference type="GO" id="GO:0016020">
    <property type="term" value="C:membrane"/>
    <property type="evidence" value="ECO:0007669"/>
    <property type="project" value="TreeGrafter"/>
</dbReference>
<dbReference type="GO" id="GO:0004563">
    <property type="term" value="F:beta-N-acetylhexosaminidase activity"/>
    <property type="evidence" value="ECO:0007669"/>
    <property type="project" value="UniProtKB-EC"/>
</dbReference>
<feature type="signal peptide" evidence="7">
    <location>
        <begin position="1"/>
        <end position="20"/>
    </location>
</feature>
<dbReference type="Gene3D" id="3.30.379.10">
    <property type="entry name" value="Chitobiase/beta-hexosaminidase domain 2-like"/>
    <property type="match status" value="1"/>
</dbReference>
<name>A0A5C4Y9Q3_9DEIO</name>
<evidence type="ECO:0000256" key="5">
    <source>
        <dbReference type="ARBA" id="ARBA00023295"/>
    </source>
</evidence>
<feature type="active site" description="Proton donor" evidence="6">
    <location>
        <position position="314"/>
    </location>
</feature>
<evidence type="ECO:0000313" key="10">
    <source>
        <dbReference type="EMBL" id="MBB6016897.1"/>
    </source>
</evidence>
<dbReference type="InterPro" id="IPR017853">
    <property type="entry name" value="GH"/>
</dbReference>
<reference evidence="10 13" key="2">
    <citation type="submission" date="2020-08" db="EMBL/GenBank/DDBJ databases">
        <title>Genomic Encyclopedia of Type Strains, Phase IV (KMG-IV): sequencing the most valuable type-strain genomes for metagenomic binning, comparative biology and taxonomic classification.</title>
        <authorList>
            <person name="Goeker M."/>
        </authorList>
    </citation>
    <scope>NUCLEOTIDE SEQUENCE [LARGE SCALE GENOMIC DNA]</scope>
    <source>
        <strain evidence="10 13">DSM 12027</strain>
    </source>
</reference>
<sequence length="678" mass="72257">MTSPKSFLALSLFALATAHAAPAQITPIPDARAQVPNTQLVPQPKRAEFPAGTLALTGLSVRTLGNAPELGWAARDLKAEWKTRLGATLPEATASKPAITIGTLADAELAARAKAAGLSTTAAEGYALWVDAGGAYIVGADAQGAYQGAQTLRQLLTPAGLRFARISDSPALKERVAMIYLDQYSKGVNDALIPLLAALKYNAVLVMSNYVQWDTARAGGYAHPGGASKAEARRVAALAREHGLEVIPLIETLGHVQWMYYGGANKDLFQDPDSQNPYAYDTLNPATYSRVLFPIFKEAAEVFGAKTIHIGHDEVRNRDRFPARANGKAAGFEKLFVDDTVKIHDYLKSLGVNTMIWHDSAFSDSVIATLPAKLPKDIQVAYWNYAPGTDYDMLGRIAGLGFPVLGASWDEAGNAEGLARSAQKAGALGMIQTRWTGYFGNPSIWDGQAQQGVASVRAAGAFWNPEAKAVVNAESIYRDLYAPVAYRGTAGATVSLRAAATRSLTDDDEKGWIGKGPDIDLRNLKPGVQQIGAYRFDISGAVMLRGARGAVGDLPTKVTLEIGRKADAVAFLHTTGWPGALARENIGHYEIEYADGSKLVQPLEYGRHIRAWTDLLPTSMIPAPGWAGQTADGLAVNVPILEWKNPKPGAVIRNITLVSEGKNANPALIGLTLIGGGK</sequence>
<dbReference type="InterPro" id="IPR015883">
    <property type="entry name" value="Glyco_hydro_20_cat"/>
</dbReference>
<dbReference type="Proteomes" id="UP000629870">
    <property type="component" value="Unassembled WGS sequence"/>
</dbReference>
<dbReference type="EMBL" id="VDMO01000005">
    <property type="protein sequence ID" value="TNM71830.1"/>
    <property type="molecule type" value="Genomic_DNA"/>
</dbReference>
<feature type="chain" id="PRO_5023037428" description="beta-N-acetylhexosaminidase" evidence="7">
    <location>
        <begin position="21"/>
        <end position="678"/>
    </location>
</feature>
<evidence type="ECO:0000259" key="8">
    <source>
        <dbReference type="Pfam" id="PF00728"/>
    </source>
</evidence>
<dbReference type="Pfam" id="PF02838">
    <property type="entry name" value="Glyco_hydro_20b"/>
    <property type="match status" value="1"/>
</dbReference>
<dbReference type="PANTHER" id="PTHR22600">
    <property type="entry name" value="BETA-HEXOSAMINIDASE"/>
    <property type="match status" value="1"/>
</dbReference>
<dbReference type="InterPro" id="IPR029018">
    <property type="entry name" value="Hex-like_dom2"/>
</dbReference>
<evidence type="ECO:0000256" key="7">
    <source>
        <dbReference type="SAM" id="SignalP"/>
    </source>
</evidence>
<comment type="catalytic activity">
    <reaction evidence="1">
        <text>Hydrolysis of terminal non-reducing N-acetyl-D-hexosamine residues in N-acetyl-beta-D-hexosaminides.</text>
        <dbReference type="EC" id="3.2.1.52"/>
    </reaction>
</comment>
<keyword evidence="4 11" id="KW-0378">Hydrolase</keyword>
<keyword evidence="13" id="KW-1185">Reference proteome</keyword>
<organism evidence="11 12">
    <name type="scientific">Deinococcus radiopugnans ATCC 19172</name>
    <dbReference type="NCBI Taxonomy" id="585398"/>
    <lineage>
        <taxon>Bacteria</taxon>
        <taxon>Thermotogati</taxon>
        <taxon>Deinococcota</taxon>
        <taxon>Deinococci</taxon>
        <taxon>Deinococcales</taxon>
        <taxon>Deinococcaceae</taxon>
        <taxon>Deinococcus</taxon>
    </lineage>
</organism>
<dbReference type="GO" id="GO:0030203">
    <property type="term" value="P:glycosaminoglycan metabolic process"/>
    <property type="evidence" value="ECO:0007669"/>
    <property type="project" value="TreeGrafter"/>
</dbReference>
<dbReference type="Proteomes" id="UP000313988">
    <property type="component" value="Unassembled WGS sequence"/>
</dbReference>
<evidence type="ECO:0000256" key="4">
    <source>
        <dbReference type="ARBA" id="ARBA00022801"/>
    </source>
</evidence>